<dbReference type="STRING" id="1317124.DW2_09481"/>
<evidence type="ECO:0000259" key="1">
    <source>
        <dbReference type="Pfam" id="PF00700"/>
    </source>
</evidence>
<feature type="domain" description="Flagellin C-terminal" evidence="1">
    <location>
        <begin position="258"/>
        <end position="332"/>
    </location>
</feature>
<accession>A0A085TWU9</accession>
<proteinExistence type="predicted"/>
<comment type="caution">
    <text evidence="2">The sequence shown here is derived from an EMBL/GenBank/DDBJ whole genome shotgun (WGS) entry which is preliminary data.</text>
</comment>
<sequence>MNYVSFGDMAQAFQLRRHDQQLKTAMTSLTKEVMTGIRSDLGAAVSGDFTALAKIDQSRSTLAAYRTAAVEADLHAGTMQRAVETIRSLASGSSVPLLSAAATGTATMIDASVADAATKFSTLVATLNTNAAGRYAFSGAAIDTAPLPDPQAILSALSTELAGATDPADALARIADWFAQPTGFAATVYQGSASQTVFRLGEGDSLRLDVTATDPRLLSAMQGFATAALLDGGLFAGDLPARSTMTAAAGEQIAAADFALTDLAAEIGTIEARIAATTTRNGAESAALDLARASLIGADPYESATALEAVRSQIETLYTLTSRLSALSMTEYMR</sequence>
<dbReference type="OrthoDB" id="7312911at2"/>
<keyword evidence="2" id="KW-0966">Cell projection</keyword>
<name>A0A085TWU9_9RHOB</name>
<protein>
    <submittedName>
        <fullName evidence="2">Flagellar hook-associated protein</fullName>
    </submittedName>
</protein>
<organism evidence="2 3">
    <name type="scientific">Thioclava atlantica</name>
    <dbReference type="NCBI Taxonomy" id="1317124"/>
    <lineage>
        <taxon>Bacteria</taxon>
        <taxon>Pseudomonadati</taxon>
        <taxon>Pseudomonadota</taxon>
        <taxon>Alphaproteobacteria</taxon>
        <taxon>Rhodobacterales</taxon>
        <taxon>Paracoccaceae</taxon>
        <taxon>Thioclava</taxon>
    </lineage>
</organism>
<dbReference type="eggNOG" id="COG1344">
    <property type="taxonomic scope" value="Bacteria"/>
</dbReference>
<dbReference type="Proteomes" id="UP000028607">
    <property type="component" value="Unassembled WGS sequence"/>
</dbReference>
<dbReference type="AlphaFoldDB" id="A0A085TWU9"/>
<dbReference type="InterPro" id="IPR046358">
    <property type="entry name" value="Flagellin_C"/>
</dbReference>
<dbReference type="RefSeq" id="WP_038145745.1">
    <property type="nucleotide sequence ID" value="NZ_AQRC01000006.1"/>
</dbReference>
<dbReference type="EMBL" id="AQRC01000006">
    <property type="protein sequence ID" value="KFE35196.1"/>
    <property type="molecule type" value="Genomic_DNA"/>
</dbReference>
<gene>
    <name evidence="2" type="ORF">DW2_09481</name>
</gene>
<reference evidence="3" key="1">
    <citation type="submission" date="2013-04" db="EMBL/GenBank/DDBJ databases">
        <title>Thioclava sp. 13D2W-2 Genome Sequencing.</title>
        <authorList>
            <person name="Lai Q."/>
            <person name="Li G."/>
            <person name="Shao Z."/>
        </authorList>
    </citation>
    <scope>NUCLEOTIDE SEQUENCE [LARGE SCALE GENOMIC DNA]</scope>
    <source>
        <strain evidence="3">13D2W-2</strain>
    </source>
</reference>
<keyword evidence="3" id="KW-1185">Reference proteome</keyword>
<dbReference type="Pfam" id="PF00700">
    <property type="entry name" value="Flagellin_C"/>
    <property type="match status" value="1"/>
</dbReference>
<reference evidence="2 3" key="2">
    <citation type="journal article" date="2015" name="Antonie Van Leeuwenhoek">
        <title>Thioclava indica sp. nov., isolated from surface seawater of the Indian Ocean.</title>
        <authorList>
            <person name="Liu Y."/>
            <person name="Lai Q."/>
            <person name="Du J."/>
            <person name="Xu H."/>
            <person name="Jiang L."/>
            <person name="Shao Z."/>
        </authorList>
    </citation>
    <scope>NUCLEOTIDE SEQUENCE [LARGE SCALE GENOMIC DNA]</scope>
    <source>
        <strain evidence="2 3">13D2W-2</strain>
    </source>
</reference>
<keyword evidence="2" id="KW-0282">Flagellum</keyword>
<evidence type="ECO:0000313" key="2">
    <source>
        <dbReference type="EMBL" id="KFE35196.1"/>
    </source>
</evidence>
<evidence type="ECO:0000313" key="3">
    <source>
        <dbReference type="Proteomes" id="UP000028607"/>
    </source>
</evidence>
<dbReference type="PATRIC" id="fig|1317124.6.peg.1924"/>
<keyword evidence="2" id="KW-0969">Cilium</keyword>